<name>A0A059FBK9_9PROT</name>
<gene>
    <name evidence="1" type="ORF">HJO_16220</name>
</gene>
<comment type="caution">
    <text evidence="1">The sequence shown here is derived from an EMBL/GenBank/DDBJ whole genome shotgun (WGS) entry which is preliminary data.</text>
</comment>
<accession>A0A059FBK9</accession>
<evidence type="ECO:0000313" key="2">
    <source>
        <dbReference type="Proteomes" id="UP000025171"/>
    </source>
</evidence>
<evidence type="ECO:0000313" key="1">
    <source>
        <dbReference type="EMBL" id="KCZ87946.1"/>
    </source>
</evidence>
<protein>
    <submittedName>
        <fullName evidence="1">Uncharacterized protein</fullName>
    </submittedName>
</protein>
<sequence length="91" mass="9703">MNEVPDSGVPGDSGQQACGGCIYLIEFCIAARLREAGEVYDDVCIGRQALKRVRVPEITGHPLKAGPGLHLAAGCGPSEDLDRNTLLKQQR</sequence>
<dbReference type="EMBL" id="ARYK01000011">
    <property type="protein sequence ID" value="KCZ87946.1"/>
    <property type="molecule type" value="Genomic_DNA"/>
</dbReference>
<organism evidence="1 2">
    <name type="scientific">Hyphomonas johnsonii MHS-2</name>
    <dbReference type="NCBI Taxonomy" id="1280950"/>
    <lineage>
        <taxon>Bacteria</taxon>
        <taxon>Pseudomonadati</taxon>
        <taxon>Pseudomonadota</taxon>
        <taxon>Alphaproteobacteria</taxon>
        <taxon>Hyphomonadales</taxon>
        <taxon>Hyphomonadaceae</taxon>
        <taxon>Hyphomonas</taxon>
    </lineage>
</organism>
<reference evidence="1 2" key="1">
    <citation type="journal article" date="2014" name="Antonie Van Leeuwenhoek">
        <title>Hyphomonas beringensis sp. nov. and Hyphomonas chukchiensis sp. nov., isolated from surface seawater of the Bering Sea and Chukchi Sea.</title>
        <authorList>
            <person name="Li C."/>
            <person name="Lai Q."/>
            <person name="Li G."/>
            <person name="Dong C."/>
            <person name="Wang J."/>
            <person name="Liao Y."/>
            <person name="Shao Z."/>
        </authorList>
    </citation>
    <scope>NUCLEOTIDE SEQUENCE [LARGE SCALE GENOMIC DNA]</scope>
    <source>
        <strain evidence="1 2">MHS-2</strain>
    </source>
</reference>
<proteinExistence type="predicted"/>
<keyword evidence="2" id="KW-1185">Reference proteome</keyword>
<dbReference type="STRING" id="1280950.HJO_16220"/>
<dbReference type="AlphaFoldDB" id="A0A059FBK9"/>
<dbReference type="Proteomes" id="UP000025171">
    <property type="component" value="Unassembled WGS sequence"/>
</dbReference>